<sequence>MNVTIVEADDAMSVFSSVSSEGVVGWYWEADENGTAGALPDKACDALFNCTTVTCGSWFADM</sequence>
<protein>
    <submittedName>
        <fullName evidence="2">Uncharacterized protein</fullName>
    </submittedName>
</protein>
<organism evidence="2 3">
    <name type="scientific">Paraburkholderia elongata</name>
    <dbReference type="NCBI Taxonomy" id="2675747"/>
    <lineage>
        <taxon>Bacteria</taxon>
        <taxon>Pseudomonadati</taxon>
        <taxon>Pseudomonadota</taxon>
        <taxon>Betaproteobacteria</taxon>
        <taxon>Burkholderiales</taxon>
        <taxon>Burkholderiaceae</taxon>
        <taxon>Paraburkholderia</taxon>
    </lineage>
</organism>
<proteinExistence type="predicted"/>
<dbReference type="EMBL" id="WOEZ01000156">
    <property type="protein sequence ID" value="NPT58281.1"/>
    <property type="molecule type" value="Genomic_DNA"/>
</dbReference>
<reference evidence="2 3" key="1">
    <citation type="submission" date="2019-11" db="EMBL/GenBank/DDBJ databases">
        <title>Metabolism of dissolved organic matter in forest soils.</title>
        <authorList>
            <person name="Cyle K.T."/>
            <person name="Wilhelm R.C."/>
            <person name="Martinez C.E."/>
        </authorList>
    </citation>
    <scope>NUCLEOTIDE SEQUENCE [LARGE SCALE GENOMIC DNA]</scope>
    <source>
        <strain evidence="2 3">5N</strain>
    </source>
</reference>
<accession>A0A972NRF5</accession>
<name>A0A972NRF5_9BURK</name>
<evidence type="ECO:0000313" key="2">
    <source>
        <dbReference type="EMBL" id="NPT58281.1"/>
    </source>
</evidence>
<evidence type="ECO:0000313" key="3">
    <source>
        <dbReference type="Proteomes" id="UP000655523"/>
    </source>
</evidence>
<dbReference type="Proteomes" id="UP000655523">
    <property type="component" value="Unassembled WGS sequence"/>
</dbReference>
<comment type="caution">
    <text evidence="2">The sequence shown here is derived from an EMBL/GenBank/DDBJ whole genome shotgun (WGS) entry which is preliminary data.</text>
</comment>
<gene>
    <name evidence="1" type="ORF">GNZ13_19335</name>
    <name evidence="2" type="ORF">GNZ13_27900</name>
</gene>
<dbReference type="AlphaFoldDB" id="A0A972NRF5"/>
<dbReference type="EMBL" id="WOEZ01000099">
    <property type="protein sequence ID" value="NPT56680.1"/>
    <property type="molecule type" value="Genomic_DNA"/>
</dbReference>
<dbReference type="RefSeq" id="WP_172167244.1">
    <property type="nucleotide sequence ID" value="NZ_WOEZ01000099.1"/>
</dbReference>
<evidence type="ECO:0000313" key="1">
    <source>
        <dbReference type="EMBL" id="NPT56680.1"/>
    </source>
</evidence>
<keyword evidence="3" id="KW-1185">Reference proteome</keyword>